<name>A0A0E9SWW4_ANGAN</name>
<dbReference type="AlphaFoldDB" id="A0A0E9SWW4"/>
<evidence type="ECO:0000313" key="1">
    <source>
        <dbReference type="EMBL" id="JAH45766.1"/>
    </source>
</evidence>
<protein>
    <submittedName>
        <fullName evidence="1">Uncharacterized protein</fullName>
    </submittedName>
</protein>
<reference evidence="1" key="1">
    <citation type="submission" date="2014-11" db="EMBL/GenBank/DDBJ databases">
        <authorList>
            <person name="Amaro Gonzalez C."/>
        </authorList>
    </citation>
    <scope>NUCLEOTIDE SEQUENCE</scope>
</reference>
<organism evidence="1">
    <name type="scientific">Anguilla anguilla</name>
    <name type="common">European freshwater eel</name>
    <name type="synonym">Muraena anguilla</name>
    <dbReference type="NCBI Taxonomy" id="7936"/>
    <lineage>
        <taxon>Eukaryota</taxon>
        <taxon>Metazoa</taxon>
        <taxon>Chordata</taxon>
        <taxon>Craniata</taxon>
        <taxon>Vertebrata</taxon>
        <taxon>Euteleostomi</taxon>
        <taxon>Actinopterygii</taxon>
        <taxon>Neopterygii</taxon>
        <taxon>Teleostei</taxon>
        <taxon>Anguilliformes</taxon>
        <taxon>Anguillidae</taxon>
        <taxon>Anguilla</taxon>
    </lineage>
</organism>
<dbReference type="EMBL" id="GBXM01062811">
    <property type="protein sequence ID" value="JAH45766.1"/>
    <property type="molecule type" value="Transcribed_RNA"/>
</dbReference>
<reference evidence="1" key="2">
    <citation type="journal article" date="2015" name="Fish Shellfish Immunol.">
        <title>Early steps in the European eel (Anguilla anguilla)-Vibrio vulnificus interaction in the gills: Role of the RtxA13 toxin.</title>
        <authorList>
            <person name="Callol A."/>
            <person name="Pajuelo D."/>
            <person name="Ebbesson L."/>
            <person name="Teles M."/>
            <person name="MacKenzie S."/>
            <person name="Amaro C."/>
        </authorList>
    </citation>
    <scope>NUCLEOTIDE SEQUENCE</scope>
</reference>
<sequence>MCRLFQELRVMHSNDKTLLVTFIPLIKSTDSKLHRRD</sequence>
<proteinExistence type="predicted"/>
<accession>A0A0E9SWW4</accession>